<evidence type="ECO:0000313" key="3">
    <source>
        <dbReference type="Proteomes" id="UP000532194"/>
    </source>
</evidence>
<dbReference type="PANTHER" id="PTHR34825">
    <property type="entry name" value="CONSERVED PROTEIN, WITH A WEAK D-GALACTARATE DEHYDRATASE/ALTRONATE HYDROLASE DOMAIN"/>
    <property type="match status" value="1"/>
</dbReference>
<dbReference type="InterPro" id="IPR018631">
    <property type="entry name" value="AAA-ATPase-like_dom"/>
</dbReference>
<gene>
    <name evidence="2" type="ORF">G1C95_0763</name>
</gene>
<evidence type="ECO:0000259" key="1">
    <source>
        <dbReference type="Pfam" id="PF09820"/>
    </source>
</evidence>
<feature type="domain" description="AAA-ATPase-like" evidence="1">
    <location>
        <begin position="31"/>
        <end position="262"/>
    </location>
</feature>
<accession>A0A7Y0ENJ9</accession>
<keyword evidence="3" id="KW-1185">Reference proteome</keyword>
<dbReference type="EMBL" id="JAAIII010000002">
    <property type="protein sequence ID" value="NMM93578.1"/>
    <property type="molecule type" value="Genomic_DNA"/>
</dbReference>
<dbReference type="Proteomes" id="UP000532194">
    <property type="component" value="Unassembled WGS sequence"/>
</dbReference>
<proteinExistence type="predicted"/>
<comment type="caution">
    <text evidence="2">The sequence shown here is derived from an EMBL/GenBank/DDBJ whole genome shotgun (WGS) entry which is preliminary data.</text>
</comment>
<dbReference type="Pfam" id="PF09820">
    <property type="entry name" value="AAA-ATPase_like"/>
    <property type="match status" value="1"/>
</dbReference>
<reference evidence="2 3" key="1">
    <citation type="submission" date="2020-02" db="EMBL/GenBank/DDBJ databases">
        <title>Characterization of phylogenetic diversity of novel bifidobacterial species isolated in Czech ZOOs.</title>
        <authorList>
            <person name="Lugli G.A."/>
            <person name="Vera N.B."/>
            <person name="Ventura M."/>
        </authorList>
    </citation>
    <scope>NUCLEOTIDE SEQUENCE [LARGE SCALE GENOMIC DNA]</scope>
    <source>
        <strain evidence="2 3">DSM 109957</strain>
    </source>
</reference>
<evidence type="ECO:0000313" key="2">
    <source>
        <dbReference type="EMBL" id="NMM93578.1"/>
    </source>
</evidence>
<sequence>MVTTALQSCGNGVWRTAKACIVDRTGRKRLPIGQGDFAAVAPQSVYVDKTQLIADVLDSGYTVTLFCRPRRFGKTLNMTMMRTFFELPPDGRDNAPLFEGTDVWQADNGHYRQYQGAYPVVSMSMLTAKGLTWSQTFGSLRNMIADEYGRHRYLLDDATLPDDDRAYVTRILSRQAGEDDCRMSLTKLVALLNRYHQRPVVVLLDEYDAPIMTAYSAPNGGYYDEAVAFVKAWLTGTLKDSGDMLAFACLTGVQRISKESIFSDLNNLVVNTAMSTDFDERYGFSEEEVAALSNYLGYGVDGMDTARQWYDGYRFGQQDVYNPWSVLNFLKQGCAADVYWGNTSGNGVVGDLLHSANADTLRQIYTLMEPGGVIAAPLDLGVVFPDLGVKNVAIWSMLYLAGYLTTEDTALPGRSDLPRRLRIPNLEIAQLYKAEIINRFADVSGGRDRLDGFHRALCSGDEETVRAELSRVLRDSVSSFDLTSENSLHMLITGLCFGVPGYVDPKSNKEAGYGRYDLRLEPSGGDLANFSFVAPAVRPLITIELKYLRNDDASQEDFARQLQAKAKDALQQIDEHGYDEGDLPQQAQGRLRWGIAVGNRRCAVACQRLE</sequence>
<name>A0A7Y0ENJ9_9BIFI</name>
<dbReference type="RefSeq" id="WP_169171636.1">
    <property type="nucleotide sequence ID" value="NZ_JAAIII010000002.1"/>
</dbReference>
<protein>
    <submittedName>
        <fullName evidence="2">Putative AAA-ATPase</fullName>
    </submittedName>
</protein>
<organism evidence="2 3">
    <name type="scientific">Bifidobacterium oedipodis</name>
    <dbReference type="NCBI Taxonomy" id="2675322"/>
    <lineage>
        <taxon>Bacteria</taxon>
        <taxon>Bacillati</taxon>
        <taxon>Actinomycetota</taxon>
        <taxon>Actinomycetes</taxon>
        <taxon>Bifidobacteriales</taxon>
        <taxon>Bifidobacteriaceae</taxon>
        <taxon>Bifidobacterium</taxon>
    </lineage>
</organism>
<dbReference type="AlphaFoldDB" id="A0A7Y0ENJ9"/>
<dbReference type="PANTHER" id="PTHR34825:SF1">
    <property type="entry name" value="AAA-ATPASE-LIKE DOMAIN-CONTAINING PROTEIN"/>
    <property type="match status" value="1"/>
</dbReference>